<reference evidence="1" key="2">
    <citation type="journal article" date="2015" name="Data Brief">
        <title>Shoot transcriptome of the giant reed, Arundo donax.</title>
        <authorList>
            <person name="Barrero R.A."/>
            <person name="Guerrero F.D."/>
            <person name="Moolhuijzen P."/>
            <person name="Goolsby J.A."/>
            <person name="Tidwell J."/>
            <person name="Bellgard S.E."/>
            <person name="Bellgard M.I."/>
        </authorList>
    </citation>
    <scope>NUCLEOTIDE SEQUENCE</scope>
    <source>
        <tissue evidence="1">Shoot tissue taken approximately 20 cm above the soil surface</tissue>
    </source>
</reference>
<accession>A0A0A9FRM9</accession>
<evidence type="ECO:0000313" key="1">
    <source>
        <dbReference type="EMBL" id="JAE14937.1"/>
    </source>
</evidence>
<reference evidence="1" key="1">
    <citation type="submission" date="2014-09" db="EMBL/GenBank/DDBJ databases">
        <authorList>
            <person name="Magalhaes I.L.F."/>
            <person name="Oliveira U."/>
            <person name="Santos F.R."/>
            <person name="Vidigal T.H.D.A."/>
            <person name="Brescovit A.D."/>
            <person name="Santos A.J."/>
        </authorList>
    </citation>
    <scope>NUCLEOTIDE SEQUENCE</scope>
    <source>
        <tissue evidence="1">Shoot tissue taken approximately 20 cm above the soil surface</tissue>
    </source>
</reference>
<sequence>MAKDWRGGGSMICTPVGRAEPPQAPLLDSPLLASLFGNPCIGVLLYGNFKMYTSYEGNHIKMYIEIHIKS</sequence>
<dbReference type="AlphaFoldDB" id="A0A0A9FRM9"/>
<name>A0A0A9FRM9_ARUDO</name>
<organism evidence="1">
    <name type="scientific">Arundo donax</name>
    <name type="common">Giant reed</name>
    <name type="synonym">Donax arundinaceus</name>
    <dbReference type="NCBI Taxonomy" id="35708"/>
    <lineage>
        <taxon>Eukaryota</taxon>
        <taxon>Viridiplantae</taxon>
        <taxon>Streptophyta</taxon>
        <taxon>Embryophyta</taxon>
        <taxon>Tracheophyta</taxon>
        <taxon>Spermatophyta</taxon>
        <taxon>Magnoliopsida</taxon>
        <taxon>Liliopsida</taxon>
        <taxon>Poales</taxon>
        <taxon>Poaceae</taxon>
        <taxon>PACMAD clade</taxon>
        <taxon>Arundinoideae</taxon>
        <taxon>Arundineae</taxon>
        <taxon>Arundo</taxon>
    </lineage>
</organism>
<proteinExistence type="predicted"/>
<dbReference type="EMBL" id="GBRH01182959">
    <property type="protein sequence ID" value="JAE14937.1"/>
    <property type="molecule type" value="Transcribed_RNA"/>
</dbReference>
<protein>
    <submittedName>
        <fullName evidence="1">Uncharacterized protein</fullName>
    </submittedName>
</protein>